<accession>A0A1M4YSE6</accession>
<dbReference type="STRING" id="1124188.SAMN05444377_103212"/>
<dbReference type="Proteomes" id="UP000184147">
    <property type="component" value="Unassembled WGS sequence"/>
</dbReference>
<proteinExistence type="predicted"/>
<evidence type="ECO:0000256" key="3">
    <source>
        <dbReference type="ARBA" id="ARBA00023004"/>
    </source>
</evidence>
<dbReference type="GO" id="GO:0046872">
    <property type="term" value="F:metal ion binding"/>
    <property type="evidence" value="ECO:0007669"/>
    <property type="project" value="UniProtKB-KW"/>
</dbReference>
<dbReference type="Gene3D" id="2.102.10.10">
    <property type="entry name" value="Rieske [2Fe-2S] iron-sulphur domain"/>
    <property type="match status" value="1"/>
</dbReference>
<dbReference type="EMBL" id="FQVQ01000003">
    <property type="protein sequence ID" value="SHF08651.1"/>
    <property type="molecule type" value="Genomic_DNA"/>
</dbReference>
<keyword evidence="3" id="KW-0408">Iron</keyword>
<dbReference type="OrthoDB" id="1201186at2"/>
<dbReference type="RefSeq" id="WP_073362034.1">
    <property type="nucleotide sequence ID" value="NZ_FQVQ01000003.1"/>
</dbReference>
<evidence type="ECO:0000259" key="5">
    <source>
        <dbReference type="PROSITE" id="PS51296"/>
    </source>
</evidence>
<keyword evidence="6" id="KW-0223">Dioxygenase</keyword>
<dbReference type="PROSITE" id="PS51296">
    <property type="entry name" value="RIESKE"/>
    <property type="match status" value="1"/>
</dbReference>
<protein>
    <submittedName>
        <fullName evidence="6">Ferredoxin subunit of nitrite reductase or a ring-hydroxylating dioxygenase</fullName>
    </submittedName>
</protein>
<dbReference type="InterPro" id="IPR036922">
    <property type="entry name" value="Rieske_2Fe-2S_sf"/>
</dbReference>
<keyword evidence="6" id="KW-0560">Oxidoreductase</keyword>
<keyword evidence="7" id="KW-1185">Reference proteome</keyword>
<evidence type="ECO:0000256" key="2">
    <source>
        <dbReference type="ARBA" id="ARBA00022723"/>
    </source>
</evidence>
<dbReference type="GO" id="GO:0051213">
    <property type="term" value="F:dioxygenase activity"/>
    <property type="evidence" value="ECO:0007669"/>
    <property type="project" value="UniProtKB-KW"/>
</dbReference>
<sequence>MKKGLYFLCILGLLTGCSREQFNNENPFLPNYAFSMSLDTNLANYNPLLFAGNSIRVFPVNGPANGVIVFYTGAQYNAFDGSCPNQNITSCSRLTLSGSNAQCECEGENYNLFTGQAPNKPYSLKLYRVQVAGNVITVFN</sequence>
<name>A0A1M4YSE6_9FLAO</name>
<dbReference type="AlphaFoldDB" id="A0A1M4YSE6"/>
<dbReference type="GO" id="GO:0051537">
    <property type="term" value="F:2 iron, 2 sulfur cluster binding"/>
    <property type="evidence" value="ECO:0007669"/>
    <property type="project" value="UniProtKB-KW"/>
</dbReference>
<keyword evidence="1" id="KW-0001">2Fe-2S</keyword>
<evidence type="ECO:0000256" key="1">
    <source>
        <dbReference type="ARBA" id="ARBA00022714"/>
    </source>
</evidence>
<keyword evidence="2" id="KW-0479">Metal-binding</keyword>
<evidence type="ECO:0000313" key="6">
    <source>
        <dbReference type="EMBL" id="SHF08651.1"/>
    </source>
</evidence>
<dbReference type="InterPro" id="IPR017941">
    <property type="entry name" value="Rieske_2Fe-2S"/>
</dbReference>
<feature type="domain" description="Rieske" evidence="5">
    <location>
        <begin position="67"/>
        <end position="138"/>
    </location>
</feature>
<evidence type="ECO:0000256" key="4">
    <source>
        <dbReference type="ARBA" id="ARBA00023014"/>
    </source>
</evidence>
<organism evidence="6 7">
    <name type="scientific">Flavobacterium fontis</name>
    <dbReference type="NCBI Taxonomy" id="1124188"/>
    <lineage>
        <taxon>Bacteria</taxon>
        <taxon>Pseudomonadati</taxon>
        <taxon>Bacteroidota</taxon>
        <taxon>Flavobacteriia</taxon>
        <taxon>Flavobacteriales</taxon>
        <taxon>Flavobacteriaceae</taxon>
        <taxon>Flavobacterium</taxon>
    </lineage>
</organism>
<reference evidence="6 7" key="1">
    <citation type="submission" date="2016-11" db="EMBL/GenBank/DDBJ databases">
        <authorList>
            <person name="Jaros S."/>
            <person name="Januszkiewicz K."/>
            <person name="Wedrychowicz H."/>
        </authorList>
    </citation>
    <scope>NUCLEOTIDE SEQUENCE [LARGE SCALE GENOMIC DNA]</scope>
    <source>
        <strain evidence="6 7">DSM 25660</strain>
    </source>
</reference>
<dbReference type="SUPFAM" id="SSF50022">
    <property type="entry name" value="ISP domain"/>
    <property type="match status" value="1"/>
</dbReference>
<keyword evidence="4" id="KW-0411">Iron-sulfur</keyword>
<evidence type="ECO:0000313" key="7">
    <source>
        <dbReference type="Proteomes" id="UP000184147"/>
    </source>
</evidence>
<gene>
    <name evidence="6" type="ORF">SAMN05444377_103212</name>
</gene>
<dbReference type="PROSITE" id="PS51257">
    <property type="entry name" value="PROKAR_LIPOPROTEIN"/>
    <property type="match status" value="1"/>
</dbReference>